<keyword evidence="2" id="KW-0472">Membrane</keyword>
<proteinExistence type="predicted"/>
<evidence type="ECO:0000313" key="3">
    <source>
        <dbReference type="EMBL" id="KAF5216851.1"/>
    </source>
</evidence>
<dbReference type="EMBL" id="JABDHM010000171">
    <property type="protein sequence ID" value="KAF5216851.1"/>
    <property type="molecule type" value="Genomic_DNA"/>
</dbReference>
<keyword evidence="2" id="KW-0812">Transmembrane</keyword>
<comment type="caution">
    <text evidence="3">The sequence shown here is derived from an EMBL/GenBank/DDBJ whole genome shotgun (WGS) entry which is preliminary data.</text>
</comment>
<evidence type="ECO:0000256" key="2">
    <source>
        <dbReference type="SAM" id="Phobius"/>
    </source>
</evidence>
<evidence type="ECO:0000256" key="1">
    <source>
        <dbReference type="SAM" id="MobiDB-lite"/>
    </source>
</evidence>
<name>A0A7J6XQX1_TRYCR</name>
<protein>
    <submittedName>
        <fullName evidence="3">Uncharacterized protein</fullName>
    </submittedName>
</protein>
<accession>A0A7J6XQX1</accession>
<feature type="transmembrane region" description="Helical" evidence="2">
    <location>
        <begin position="193"/>
        <end position="216"/>
    </location>
</feature>
<keyword evidence="2" id="KW-1133">Transmembrane helix</keyword>
<dbReference type="VEuPathDB" id="TriTrypDB:ECC02_010341"/>
<reference evidence="3 4" key="1">
    <citation type="journal article" date="2019" name="Genome Biol. Evol.">
        <title>Nanopore Sequencing Significantly Improves Genome Assembly of the Protozoan Parasite Trypanosoma cruzi.</title>
        <authorList>
            <person name="Diaz-Viraque F."/>
            <person name="Pita S."/>
            <person name="Greif G."/>
            <person name="de Souza R.C.M."/>
            <person name="Iraola G."/>
            <person name="Robello C."/>
        </authorList>
    </citation>
    <scope>NUCLEOTIDE SEQUENCE [LARGE SCALE GENOMIC DNA]</scope>
    <source>
        <strain evidence="3 4">Berenice</strain>
    </source>
</reference>
<dbReference type="Proteomes" id="UP000583944">
    <property type="component" value="Unassembled WGS sequence"/>
</dbReference>
<organism evidence="3 4">
    <name type="scientific">Trypanosoma cruzi</name>
    <dbReference type="NCBI Taxonomy" id="5693"/>
    <lineage>
        <taxon>Eukaryota</taxon>
        <taxon>Discoba</taxon>
        <taxon>Euglenozoa</taxon>
        <taxon>Kinetoplastea</taxon>
        <taxon>Metakinetoplastina</taxon>
        <taxon>Trypanosomatida</taxon>
        <taxon>Trypanosomatidae</taxon>
        <taxon>Trypanosoma</taxon>
        <taxon>Schizotrypanum</taxon>
    </lineage>
</organism>
<dbReference type="VEuPathDB" id="TriTrypDB:BCY84_18149"/>
<evidence type="ECO:0000313" key="4">
    <source>
        <dbReference type="Proteomes" id="UP000583944"/>
    </source>
</evidence>
<gene>
    <name evidence="3" type="ORF">ECC02_010341</name>
</gene>
<dbReference type="AlphaFoldDB" id="A0A7J6XQX1"/>
<feature type="region of interest" description="Disordered" evidence="1">
    <location>
        <begin position="516"/>
        <end position="542"/>
    </location>
</feature>
<sequence length="542" mass="57732">MMVAADRAAEVYVGARCSKASYMAGAASLLIFVLCVPLSVRAAGSVRATVPALELFRVVFSGSDWQYVYETVAQHHDTSVGRAAASTLINPVSAAVAELLTTSLSTPPGVTGLSVRGCEIDATGGLSVVYAVTRFKGGGELTNTQINNLVRTADASYLRSFYWKSGGRVTESIFVRDATLSAQRETCDLGCQYAVGVAVPILCCAVICIPVFISLVSARRASLRLDPSPPPPPPCAQVCCSRHAATLTSSYRSLGAAAPSESGGVANVSLIAPEYVSVTEGLEGCPTGYRPPVERTETDDVYYTRVAQQAFEAEKRRREDENCWRRANGLPLLPELGNSTRKPRVLVVEDRQETVQDTVMGLDPEARAAVGCTTPEEQRRQQPRRFEPHVPLRDGVAGVSGVLQAAESFHASVSTMDSYRPNRRPVVPSSTVVPMHALDVRHEQPRPSSVASVLGSTGCGAEHNTPAKSLHTPLPITSGPEDPQTGILSLTAAERRKMPLRDTGLIGGEIVARAPSASEVRGPSNGLRSIVRPFLTEGKPQS</sequence>